<protein>
    <submittedName>
        <fullName evidence="1">Uncharacterized protein</fullName>
    </submittedName>
</protein>
<dbReference type="EMBL" id="LAZR01044608">
    <property type="protein sequence ID" value="KKL04239.1"/>
    <property type="molecule type" value="Genomic_DNA"/>
</dbReference>
<organism evidence="1">
    <name type="scientific">marine sediment metagenome</name>
    <dbReference type="NCBI Taxonomy" id="412755"/>
    <lineage>
        <taxon>unclassified sequences</taxon>
        <taxon>metagenomes</taxon>
        <taxon>ecological metagenomes</taxon>
    </lineage>
</organism>
<gene>
    <name evidence="1" type="ORF">LCGC14_2618090</name>
</gene>
<proteinExistence type="predicted"/>
<feature type="non-terminal residue" evidence="1">
    <location>
        <position position="1"/>
    </location>
</feature>
<accession>A0A0F9A3W9</accession>
<name>A0A0F9A3W9_9ZZZZ</name>
<sequence>VGLKLSTTDKASAMALIMTAAVTRATLVVDTFDIGGLTYGIYCHWRVS</sequence>
<evidence type="ECO:0000313" key="1">
    <source>
        <dbReference type="EMBL" id="KKL04239.1"/>
    </source>
</evidence>
<comment type="caution">
    <text evidence="1">The sequence shown here is derived from an EMBL/GenBank/DDBJ whole genome shotgun (WGS) entry which is preliminary data.</text>
</comment>
<dbReference type="AlphaFoldDB" id="A0A0F9A3W9"/>
<reference evidence="1" key="1">
    <citation type="journal article" date="2015" name="Nature">
        <title>Complex archaea that bridge the gap between prokaryotes and eukaryotes.</title>
        <authorList>
            <person name="Spang A."/>
            <person name="Saw J.H."/>
            <person name="Jorgensen S.L."/>
            <person name="Zaremba-Niedzwiedzka K."/>
            <person name="Martijn J."/>
            <person name="Lind A.E."/>
            <person name="van Eijk R."/>
            <person name="Schleper C."/>
            <person name="Guy L."/>
            <person name="Ettema T.J."/>
        </authorList>
    </citation>
    <scope>NUCLEOTIDE SEQUENCE</scope>
</reference>